<protein>
    <submittedName>
        <fullName evidence="9">Outer membrane protein TolC</fullName>
    </submittedName>
</protein>
<comment type="similarity">
    <text evidence="2">Belongs to the outer membrane factor (OMF) (TC 1.B.17) family.</text>
</comment>
<evidence type="ECO:0000256" key="4">
    <source>
        <dbReference type="ARBA" id="ARBA00022452"/>
    </source>
</evidence>
<keyword evidence="4" id="KW-1134">Transmembrane beta strand</keyword>
<name>A0A1M7Y3W8_9BACT</name>
<evidence type="ECO:0000313" key="10">
    <source>
        <dbReference type="Proteomes" id="UP000184603"/>
    </source>
</evidence>
<evidence type="ECO:0000256" key="1">
    <source>
        <dbReference type="ARBA" id="ARBA00004442"/>
    </source>
</evidence>
<dbReference type="STRING" id="1121416.SAMN02745220_01630"/>
<comment type="subcellular location">
    <subcellularLocation>
        <location evidence="1">Cell outer membrane</location>
    </subcellularLocation>
</comment>
<dbReference type="PANTHER" id="PTHR30026:SF5">
    <property type="entry name" value="ABC-TYPE EFFLUX SYSTEM SECRETIN COMPONENT"/>
    <property type="match status" value="1"/>
</dbReference>
<feature type="chain" id="PRO_5013201233" evidence="8">
    <location>
        <begin position="26"/>
        <end position="477"/>
    </location>
</feature>
<keyword evidence="6" id="KW-0472">Membrane</keyword>
<dbReference type="EMBL" id="FRFE01000006">
    <property type="protein sequence ID" value="SHO46767.1"/>
    <property type="molecule type" value="Genomic_DNA"/>
</dbReference>
<evidence type="ECO:0000256" key="3">
    <source>
        <dbReference type="ARBA" id="ARBA00022448"/>
    </source>
</evidence>
<dbReference type="GO" id="GO:0015562">
    <property type="term" value="F:efflux transmembrane transporter activity"/>
    <property type="evidence" value="ECO:0007669"/>
    <property type="project" value="InterPro"/>
</dbReference>
<feature type="signal peptide" evidence="8">
    <location>
        <begin position="1"/>
        <end position="25"/>
    </location>
</feature>
<keyword evidence="5" id="KW-0812">Transmembrane</keyword>
<dbReference type="Pfam" id="PF02321">
    <property type="entry name" value="OEP"/>
    <property type="match status" value="1"/>
</dbReference>
<keyword evidence="10" id="KW-1185">Reference proteome</keyword>
<reference evidence="9 10" key="1">
    <citation type="submission" date="2016-12" db="EMBL/GenBank/DDBJ databases">
        <authorList>
            <person name="Song W.-J."/>
            <person name="Kurnit D.M."/>
        </authorList>
    </citation>
    <scope>NUCLEOTIDE SEQUENCE [LARGE SCALE GENOMIC DNA]</scope>
    <source>
        <strain evidence="9 10">DSM 18488</strain>
    </source>
</reference>
<dbReference type="InterPro" id="IPR051906">
    <property type="entry name" value="TolC-like"/>
</dbReference>
<keyword evidence="3" id="KW-0813">Transport</keyword>
<keyword evidence="8" id="KW-0732">Signal</keyword>
<dbReference type="Proteomes" id="UP000184603">
    <property type="component" value="Unassembled WGS sequence"/>
</dbReference>
<evidence type="ECO:0000256" key="7">
    <source>
        <dbReference type="ARBA" id="ARBA00023237"/>
    </source>
</evidence>
<proteinExistence type="inferred from homology"/>
<dbReference type="OrthoDB" id="9810862at2"/>
<gene>
    <name evidence="9" type="ORF">SAMN02745220_01630</name>
</gene>
<evidence type="ECO:0000256" key="6">
    <source>
        <dbReference type="ARBA" id="ARBA00023136"/>
    </source>
</evidence>
<accession>A0A1M7Y3W8</accession>
<dbReference type="GO" id="GO:0015288">
    <property type="term" value="F:porin activity"/>
    <property type="evidence" value="ECO:0007669"/>
    <property type="project" value="TreeGrafter"/>
</dbReference>
<evidence type="ECO:0000256" key="8">
    <source>
        <dbReference type="SAM" id="SignalP"/>
    </source>
</evidence>
<dbReference type="PANTHER" id="PTHR30026">
    <property type="entry name" value="OUTER MEMBRANE PROTEIN TOLC"/>
    <property type="match status" value="1"/>
</dbReference>
<organism evidence="9 10">
    <name type="scientific">Desulfopila aestuarii DSM 18488</name>
    <dbReference type="NCBI Taxonomy" id="1121416"/>
    <lineage>
        <taxon>Bacteria</taxon>
        <taxon>Pseudomonadati</taxon>
        <taxon>Thermodesulfobacteriota</taxon>
        <taxon>Desulfobulbia</taxon>
        <taxon>Desulfobulbales</taxon>
        <taxon>Desulfocapsaceae</taxon>
        <taxon>Desulfopila</taxon>
    </lineage>
</organism>
<dbReference type="AlphaFoldDB" id="A0A1M7Y3W8"/>
<keyword evidence="7" id="KW-0998">Cell outer membrane</keyword>
<evidence type="ECO:0000256" key="5">
    <source>
        <dbReference type="ARBA" id="ARBA00022692"/>
    </source>
</evidence>
<sequence>MKNKLLVCFVTWMLSVPCFPLSVVAENGLSFADAWKRVQVENDALLASRAEVEHAEHKQSAAKSLYLPEVGLSASYIYLDDDVKISPDDIFDSMPAGDKVKSMFDMIGGGMGLSPAQLNKGLTSTIAERDNLTSSLTATWPIYTGGRITAAQDIAAGQVDEAQYGHKLQLISQFEHLVRYYFGAVLAKQVYTTRLSVEEGLKKHRDHAVLLEQQGQIARVERMQSEASLDKAVVERKKAGRDLEIARVALSRMLKSQELIVPADDLFLYEDLPPLEVFIKKTMNNYPALGMLDAKKEQASGVVDIEKGKYLPTVALFGNVNLYEEDDLLNKALMPDWFLGVGVSLPLVDRSGRAEQLSAAKSTVKRIDHLELQARSDLSVLVEQAYRQAQQALEEYHGLGSSVKLAEETVNLRGKAFSQGLSTSLDVVDAQLFLAGVKSQRAVAQYNYIVSLAQVLAVGCDQESFLQYQNSSTHERN</sequence>
<dbReference type="GO" id="GO:0009279">
    <property type="term" value="C:cell outer membrane"/>
    <property type="evidence" value="ECO:0007669"/>
    <property type="project" value="UniProtKB-SubCell"/>
</dbReference>
<dbReference type="GO" id="GO:1990281">
    <property type="term" value="C:efflux pump complex"/>
    <property type="evidence" value="ECO:0007669"/>
    <property type="project" value="TreeGrafter"/>
</dbReference>
<dbReference type="SUPFAM" id="SSF56954">
    <property type="entry name" value="Outer membrane efflux proteins (OEP)"/>
    <property type="match status" value="1"/>
</dbReference>
<evidence type="ECO:0000313" key="9">
    <source>
        <dbReference type="EMBL" id="SHO46767.1"/>
    </source>
</evidence>
<dbReference type="Gene3D" id="1.20.1600.10">
    <property type="entry name" value="Outer membrane efflux proteins (OEP)"/>
    <property type="match status" value="1"/>
</dbReference>
<evidence type="ECO:0000256" key="2">
    <source>
        <dbReference type="ARBA" id="ARBA00007613"/>
    </source>
</evidence>
<dbReference type="InterPro" id="IPR003423">
    <property type="entry name" value="OMP_efflux"/>
</dbReference>